<dbReference type="InterPro" id="IPR016181">
    <property type="entry name" value="Acyl_CoA_acyltransferase"/>
</dbReference>
<feature type="domain" description="N-acetyltransferase" evidence="1">
    <location>
        <begin position="13"/>
        <end position="170"/>
    </location>
</feature>
<dbReference type="RefSeq" id="WP_007185332.1">
    <property type="nucleotide sequence ID" value="NZ_AKGD01000002.1"/>
</dbReference>
<dbReference type="CDD" id="cd04301">
    <property type="entry name" value="NAT_SF"/>
    <property type="match status" value="1"/>
</dbReference>
<dbReference type="Proteomes" id="UP000003704">
    <property type="component" value="Unassembled WGS sequence"/>
</dbReference>
<dbReference type="InterPro" id="IPR000182">
    <property type="entry name" value="GNAT_dom"/>
</dbReference>
<protein>
    <recommendedName>
        <fullName evidence="1">N-acetyltransferase domain-containing protein</fullName>
    </recommendedName>
</protein>
<dbReference type="EMBL" id="AKGD01000002">
    <property type="protein sequence ID" value="EIT68807.1"/>
    <property type="molecule type" value="Genomic_DNA"/>
</dbReference>
<comment type="caution">
    <text evidence="2">The sequence shown here is derived from an EMBL/GenBank/DDBJ whole genome shotgun (WGS) entry which is preliminary data.</text>
</comment>
<evidence type="ECO:0000313" key="3">
    <source>
        <dbReference type="Proteomes" id="UP000003704"/>
    </source>
</evidence>
<dbReference type="PATRIC" id="fig|1172194.4.peg.2308"/>
<dbReference type="STRING" id="1172194.WQQ_23890"/>
<dbReference type="NCBIfam" id="TIGR04045">
    <property type="entry name" value="MSMEG_0567_GNAT"/>
    <property type="match status" value="1"/>
</dbReference>
<dbReference type="InterPro" id="IPR024035">
    <property type="entry name" value="MSMEG_0567_GNAT"/>
</dbReference>
<evidence type="ECO:0000313" key="2">
    <source>
        <dbReference type="EMBL" id="EIT68807.1"/>
    </source>
</evidence>
<dbReference type="GO" id="GO:0016747">
    <property type="term" value="F:acyltransferase activity, transferring groups other than amino-acyl groups"/>
    <property type="evidence" value="ECO:0007669"/>
    <property type="project" value="InterPro"/>
</dbReference>
<dbReference type="Pfam" id="PF00583">
    <property type="entry name" value="Acetyltransf_1"/>
    <property type="match status" value="1"/>
</dbReference>
<evidence type="ECO:0000259" key="1">
    <source>
        <dbReference type="PROSITE" id="PS51186"/>
    </source>
</evidence>
<accession>I7ZAV5</accession>
<dbReference type="PROSITE" id="PS51186">
    <property type="entry name" value="GNAT"/>
    <property type="match status" value="1"/>
</dbReference>
<reference evidence="2 3" key="1">
    <citation type="journal article" date="2012" name="J. Bacteriol.">
        <title>Genome Sequence of n-Alkane-Degrading Hydrocarboniphaga effusa Strain AP103T (ATCC BAA-332T).</title>
        <authorList>
            <person name="Chang H.K."/>
            <person name="Zylstra G.J."/>
            <person name="Chae J.C."/>
        </authorList>
    </citation>
    <scope>NUCLEOTIDE SEQUENCE [LARGE SCALE GENOMIC DNA]</scope>
    <source>
        <strain evidence="2 3">AP103</strain>
    </source>
</reference>
<gene>
    <name evidence="2" type="ORF">WQQ_23890</name>
</gene>
<dbReference type="Gene3D" id="3.40.630.30">
    <property type="match status" value="1"/>
</dbReference>
<dbReference type="AlphaFoldDB" id="I7ZAV5"/>
<sequence>MNIAPTPFIPGEYIVKHVENSWEQRGCLALRRAVFCAEQQVFEDDDRDAIDERAISIAAIACVAGMAEDVVGTVRIHRASDDGLWYGSRLAVHAHYRGAAWLGTQLIVHAVSTAHARGCSRFLATVQVQNVRLFERLHWRSLEAVVVQGRPHVLMEADLAAAVYAPRDLNELRFYSSVRMAA</sequence>
<dbReference type="OrthoDB" id="9796171at2"/>
<proteinExistence type="predicted"/>
<dbReference type="SUPFAM" id="SSF55729">
    <property type="entry name" value="Acyl-CoA N-acyltransferases (Nat)"/>
    <property type="match status" value="1"/>
</dbReference>
<name>I7ZAV5_9GAMM</name>
<keyword evidence="3" id="KW-1185">Reference proteome</keyword>
<organism evidence="2 3">
    <name type="scientific">Hydrocarboniphaga effusa AP103</name>
    <dbReference type="NCBI Taxonomy" id="1172194"/>
    <lineage>
        <taxon>Bacteria</taxon>
        <taxon>Pseudomonadati</taxon>
        <taxon>Pseudomonadota</taxon>
        <taxon>Gammaproteobacteria</taxon>
        <taxon>Nevskiales</taxon>
        <taxon>Nevskiaceae</taxon>
        <taxon>Hydrocarboniphaga</taxon>
    </lineage>
</organism>